<evidence type="ECO:0000256" key="9">
    <source>
        <dbReference type="ARBA" id="ARBA00023002"/>
    </source>
</evidence>
<dbReference type="EC" id="1.3.98.3" evidence="15"/>
<dbReference type="Proteomes" id="UP000478417">
    <property type="component" value="Unassembled WGS sequence"/>
</dbReference>
<protein>
    <recommendedName>
        <fullName evidence="15">Coproporphyrinogen-III oxidase</fullName>
        <ecNumber evidence="15">1.3.98.3</ecNumber>
    </recommendedName>
</protein>
<comment type="subcellular location">
    <subcellularLocation>
        <location evidence="1 15">Cytoplasm</location>
    </subcellularLocation>
</comment>
<dbReference type="GO" id="GO:0051989">
    <property type="term" value="F:coproporphyrinogen dehydrogenase activity"/>
    <property type="evidence" value="ECO:0007669"/>
    <property type="project" value="UniProtKB-EC"/>
</dbReference>
<evidence type="ECO:0000256" key="11">
    <source>
        <dbReference type="ARBA" id="ARBA00023014"/>
    </source>
</evidence>
<evidence type="ECO:0000313" key="20">
    <source>
        <dbReference type="Proteomes" id="UP000478417"/>
    </source>
</evidence>
<dbReference type="PIRSF" id="PIRSF000167">
    <property type="entry name" value="HemN"/>
    <property type="match status" value="1"/>
</dbReference>
<evidence type="ECO:0000256" key="2">
    <source>
        <dbReference type="ARBA" id="ARBA00004785"/>
    </source>
</evidence>
<feature type="binding site" evidence="16">
    <location>
        <position position="110"/>
    </location>
    <ligand>
        <name>S-adenosyl-L-methionine</name>
        <dbReference type="ChEBI" id="CHEBI:59789"/>
        <label>1</label>
    </ligand>
</feature>
<dbReference type="SFLD" id="SFLDS00029">
    <property type="entry name" value="Radical_SAM"/>
    <property type="match status" value="1"/>
</dbReference>
<evidence type="ECO:0000256" key="4">
    <source>
        <dbReference type="ARBA" id="ARBA00011245"/>
    </source>
</evidence>
<dbReference type="PROSITE" id="PS51918">
    <property type="entry name" value="RADICAL_SAM"/>
    <property type="match status" value="1"/>
</dbReference>
<evidence type="ECO:0000256" key="17">
    <source>
        <dbReference type="PIRSR" id="PIRSR000167-2"/>
    </source>
</evidence>
<dbReference type="SFLD" id="SFLDG01065">
    <property type="entry name" value="anaerobic_coproporphyrinogen-I"/>
    <property type="match status" value="1"/>
</dbReference>
<feature type="binding site" evidence="16">
    <location>
        <position position="143"/>
    </location>
    <ligand>
        <name>S-adenosyl-L-methionine</name>
        <dbReference type="ChEBI" id="CHEBI:59789"/>
        <label>1</label>
    </ligand>
</feature>
<comment type="similarity">
    <text evidence="3 15">Belongs to the anaerobic coproporphyrinogen-III oxidase family.</text>
</comment>
<dbReference type="EMBL" id="JAAGNX010000001">
    <property type="protein sequence ID" value="NDV61060.1"/>
    <property type="molecule type" value="Genomic_DNA"/>
</dbReference>
<proteinExistence type="inferred from homology"/>
<feature type="binding site" evidence="17">
    <location>
        <position position="65"/>
    </location>
    <ligand>
        <name>[4Fe-4S] cluster</name>
        <dbReference type="ChEBI" id="CHEBI:49883"/>
        <note>4Fe-4S-S-AdoMet</note>
    </ligand>
</feature>
<evidence type="ECO:0000256" key="6">
    <source>
        <dbReference type="ARBA" id="ARBA00022490"/>
    </source>
</evidence>
<gene>
    <name evidence="19" type="primary">hemN</name>
    <name evidence="19" type="ORF">G0Q06_01205</name>
</gene>
<feature type="binding site" evidence="16">
    <location>
        <position position="170"/>
    </location>
    <ligand>
        <name>S-adenosyl-L-methionine</name>
        <dbReference type="ChEBI" id="CHEBI:59789"/>
        <label>2</label>
    </ligand>
</feature>
<keyword evidence="20" id="KW-1185">Reference proteome</keyword>
<dbReference type="PANTHER" id="PTHR13932">
    <property type="entry name" value="COPROPORPHYRINIGEN III OXIDASE"/>
    <property type="match status" value="1"/>
</dbReference>
<keyword evidence="5 15" id="KW-0004">4Fe-4S</keyword>
<feature type="binding site" evidence="16">
    <location>
        <position position="327"/>
    </location>
    <ligand>
        <name>S-adenosyl-L-methionine</name>
        <dbReference type="ChEBI" id="CHEBI:59789"/>
        <label>1</label>
    </ligand>
</feature>
<keyword evidence="6 15" id="KW-0963">Cytoplasm</keyword>
<dbReference type="InterPro" id="IPR004558">
    <property type="entry name" value="Coprogen_oxidase_HemN"/>
</dbReference>
<sequence length="453" mass="51309">MSIESTRELITKYNRPGPRYTSYPTALQFEPLEDPVPHFEETSQSTAPLSLYFHLPFCESLCWFCACTTVITCNRDHADRYIDALEKEMDLTLPYLNLKNREAIQLHFGGGSPSFLTEEQLDRLCTSIYKRFPIAKDAEISAELDPRTLSEGKVKVLAKHGFNRASFGVQDVNPVVQKAVHRIQPDEMNRQCAEWVRASGFKGLNVDLIYGLPHQTVESFRETLQKILAYDPDRLAVFSYAHVPWVAPAQKILERATLPDPETKFSMLLETIDTLTKSGYVYIGMDHFAKADDELSIALANGGLHRNFQGYTTKAGSELCGFGMSSISMSDIAYRQNLKDLEEWHAAIADNRLPATKGYRMTQEDRLRRDLIMNIMCSGEIVYQEYNDSFGINFSEHFSDAIAALEEPAKDGLVEFNEKGFLVTSKGRLLLRNIAMPFDDYLQAGPKRHAKTI</sequence>
<dbReference type="Pfam" id="PF06969">
    <property type="entry name" value="HemN_C"/>
    <property type="match status" value="1"/>
</dbReference>
<dbReference type="PANTHER" id="PTHR13932:SF6">
    <property type="entry name" value="OXYGEN-INDEPENDENT COPROPORPHYRINOGEN III OXIDASE"/>
    <property type="match status" value="1"/>
</dbReference>
<comment type="cofactor">
    <cofactor evidence="15 17">
        <name>[4Fe-4S] cluster</name>
        <dbReference type="ChEBI" id="CHEBI:49883"/>
    </cofactor>
    <text evidence="15 17">Binds 1 [4Fe-4S] cluster. The cluster is coordinated with 3 cysteines and an exchangeable S-adenosyl-L-methionine.</text>
</comment>
<dbReference type="GO" id="GO:0051539">
    <property type="term" value="F:4 iron, 4 sulfur cluster binding"/>
    <property type="evidence" value="ECO:0007669"/>
    <property type="project" value="UniProtKB-KW"/>
</dbReference>
<feature type="binding site" evidence="16">
    <location>
        <position position="207"/>
    </location>
    <ligand>
        <name>S-adenosyl-L-methionine</name>
        <dbReference type="ChEBI" id="CHEBI:59789"/>
        <label>2</label>
    </ligand>
</feature>
<dbReference type="GO" id="GO:0004109">
    <property type="term" value="F:coproporphyrinogen oxidase activity"/>
    <property type="evidence" value="ECO:0007669"/>
    <property type="project" value="InterPro"/>
</dbReference>
<evidence type="ECO:0000256" key="13">
    <source>
        <dbReference type="ARBA" id="ARBA00024295"/>
    </source>
</evidence>
<keyword evidence="12 15" id="KW-0627">Porphyrin biosynthesis</keyword>
<dbReference type="InterPro" id="IPR034505">
    <property type="entry name" value="Coproporphyrinogen-III_oxidase"/>
</dbReference>
<feature type="binding site" evidence="16">
    <location>
        <position position="241"/>
    </location>
    <ligand>
        <name>S-adenosyl-L-methionine</name>
        <dbReference type="ChEBI" id="CHEBI:59789"/>
        <label>2</label>
    </ligand>
</feature>
<dbReference type="InterPro" id="IPR010723">
    <property type="entry name" value="HemN_C"/>
</dbReference>
<evidence type="ECO:0000256" key="5">
    <source>
        <dbReference type="ARBA" id="ARBA00022485"/>
    </source>
</evidence>
<comment type="catalytic activity">
    <reaction evidence="14 15">
        <text>coproporphyrinogen III + 2 S-adenosyl-L-methionine = protoporphyrinogen IX + 2 5'-deoxyadenosine + 2 L-methionine + 2 CO2</text>
        <dbReference type="Rhea" id="RHEA:15425"/>
        <dbReference type="ChEBI" id="CHEBI:16526"/>
        <dbReference type="ChEBI" id="CHEBI:17319"/>
        <dbReference type="ChEBI" id="CHEBI:57307"/>
        <dbReference type="ChEBI" id="CHEBI:57309"/>
        <dbReference type="ChEBI" id="CHEBI:57844"/>
        <dbReference type="ChEBI" id="CHEBI:59789"/>
        <dbReference type="EC" id="1.3.98.3"/>
    </reaction>
</comment>
<evidence type="ECO:0000256" key="8">
    <source>
        <dbReference type="ARBA" id="ARBA00022723"/>
    </source>
</evidence>
<evidence type="ECO:0000256" key="3">
    <source>
        <dbReference type="ARBA" id="ARBA00005493"/>
    </source>
</evidence>
<dbReference type="Gene3D" id="3.80.30.20">
    <property type="entry name" value="tm_1862 like domain"/>
    <property type="match status" value="1"/>
</dbReference>
<keyword evidence="8 15" id="KW-0479">Metal-binding</keyword>
<keyword evidence="10 15" id="KW-0408">Iron</keyword>
<dbReference type="SUPFAM" id="SSF102114">
    <property type="entry name" value="Radical SAM enzymes"/>
    <property type="match status" value="1"/>
</dbReference>
<feature type="binding site" evidence="16">
    <location>
        <position position="182"/>
    </location>
    <ligand>
        <name>S-adenosyl-L-methionine</name>
        <dbReference type="ChEBI" id="CHEBI:59789"/>
        <label>2</label>
    </ligand>
</feature>
<evidence type="ECO:0000256" key="14">
    <source>
        <dbReference type="ARBA" id="ARBA00048321"/>
    </source>
</evidence>
<dbReference type="FunFam" id="1.10.10.920:FF:000001">
    <property type="entry name" value="Coproporphyrinogen-III oxidase"/>
    <property type="match status" value="1"/>
</dbReference>
<evidence type="ECO:0000256" key="7">
    <source>
        <dbReference type="ARBA" id="ARBA00022691"/>
    </source>
</evidence>
<accession>A0A6B2LZX0</accession>
<dbReference type="Gene3D" id="1.10.10.920">
    <property type="match status" value="1"/>
</dbReference>
<evidence type="ECO:0000256" key="16">
    <source>
        <dbReference type="PIRSR" id="PIRSR000167-1"/>
    </source>
</evidence>
<evidence type="ECO:0000256" key="12">
    <source>
        <dbReference type="ARBA" id="ARBA00023244"/>
    </source>
</evidence>
<dbReference type="InterPro" id="IPR058240">
    <property type="entry name" value="rSAM_sf"/>
</dbReference>
<dbReference type="InterPro" id="IPR006638">
    <property type="entry name" value="Elp3/MiaA/NifB-like_rSAM"/>
</dbReference>
<feature type="binding site" evidence="17">
    <location>
        <position position="58"/>
    </location>
    <ligand>
        <name>[4Fe-4S] cluster</name>
        <dbReference type="ChEBI" id="CHEBI:49883"/>
        <note>4Fe-4S-S-AdoMet</note>
    </ligand>
</feature>
<keyword evidence="9 15" id="KW-0560">Oxidoreductase</keyword>
<evidence type="ECO:0000256" key="15">
    <source>
        <dbReference type="PIRNR" id="PIRNR000167"/>
    </source>
</evidence>
<dbReference type="InterPro" id="IPR007197">
    <property type="entry name" value="rSAM"/>
</dbReference>
<dbReference type="SMART" id="SM00729">
    <property type="entry name" value="Elp3"/>
    <property type="match status" value="1"/>
</dbReference>
<keyword evidence="7 15" id="KW-0949">S-adenosyl-L-methionine</keyword>
<evidence type="ECO:0000259" key="18">
    <source>
        <dbReference type="PROSITE" id="PS51918"/>
    </source>
</evidence>
<feature type="binding site" evidence="16">
    <location>
        <position position="52"/>
    </location>
    <ligand>
        <name>S-adenosyl-L-methionine</name>
        <dbReference type="ChEBI" id="CHEBI:59789"/>
        <label>1</label>
    </ligand>
</feature>
<evidence type="ECO:0000256" key="1">
    <source>
        <dbReference type="ARBA" id="ARBA00004496"/>
    </source>
</evidence>
<feature type="domain" description="Radical SAM core" evidence="18">
    <location>
        <begin position="43"/>
        <end position="278"/>
    </location>
</feature>
<feature type="binding site" evidence="17">
    <location>
        <position position="62"/>
    </location>
    <ligand>
        <name>[4Fe-4S] cluster</name>
        <dbReference type="ChEBI" id="CHEBI:49883"/>
        <note>4Fe-4S-S-AdoMet</note>
    </ligand>
</feature>
<evidence type="ECO:0000313" key="19">
    <source>
        <dbReference type="EMBL" id="NDV61060.1"/>
    </source>
</evidence>
<dbReference type="GO" id="GO:0006782">
    <property type="term" value="P:protoporphyrinogen IX biosynthetic process"/>
    <property type="evidence" value="ECO:0007669"/>
    <property type="project" value="UniProtKB-UniPathway"/>
</dbReference>
<comment type="caution">
    <text evidence="19">The sequence shown here is derived from an EMBL/GenBank/DDBJ whole genome shotgun (WGS) entry which is preliminary data.</text>
</comment>
<dbReference type="Pfam" id="PF04055">
    <property type="entry name" value="Radical_SAM"/>
    <property type="match status" value="1"/>
</dbReference>
<name>A0A6B2LZX0_9BACT</name>
<reference evidence="19 20" key="1">
    <citation type="submission" date="2020-02" db="EMBL/GenBank/DDBJ databases">
        <title>Albibacoteraceae fam. nov., the first described family within the subdivision 4 Verrucomicrobia.</title>
        <authorList>
            <person name="Xi F."/>
        </authorList>
    </citation>
    <scope>NUCLEOTIDE SEQUENCE [LARGE SCALE GENOMIC DNA]</scope>
    <source>
        <strain evidence="19 20">CK1056</strain>
    </source>
</reference>
<dbReference type="GO" id="GO:0046872">
    <property type="term" value="F:metal ion binding"/>
    <property type="evidence" value="ECO:0007669"/>
    <property type="project" value="UniProtKB-KW"/>
</dbReference>
<dbReference type="UniPathway" id="UPA00251">
    <property type="reaction ID" value="UER00323"/>
</dbReference>
<organism evidence="19 20">
    <name type="scientific">Oceanipulchritudo coccoides</name>
    <dbReference type="NCBI Taxonomy" id="2706888"/>
    <lineage>
        <taxon>Bacteria</taxon>
        <taxon>Pseudomonadati</taxon>
        <taxon>Verrucomicrobiota</taxon>
        <taxon>Opitutia</taxon>
        <taxon>Puniceicoccales</taxon>
        <taxon>Oceanipulchritudinaceae</taxon>
        <taxon>Oceanipulchritudo</taxon>
    </lineage>
</organism>
<dbReference type="NCBIfam" id="TIGR00538">
    <property type="entry name" value="hemN"/>
    <property type="match status" value="1"/>
</dbReference>
<keyword evidence="11 15" id="KW-0411">Iron-sulfur</keyword>
<evidence type="ECO:0000256" key="10">
    <source>
        <dbReference type="ARBA" id="ARBA00023004"/>
    </source>
</evidence>
<feature type="binding site" evidence="16">
    <location>
        <begin position="64"/>
        <end position="66"/>
    </location>
    <ligand>
        <name>S-adenosyl-L-methionine</name>
        <dbReference type="ChEBI" id="CHEBI:59789"/>
        <label>2</label>
    </ligand>
</feature>
<dbReference type="AlphaFoldDB" id="A0A6B2LZX0"/>
<dbReference type="GO" id="GO:0005737">
    <property type="term" value="C:cytoplasm"/>
    <property type="evidence" value="ECO:0007669"/>
    <property type="project" value="UniProtKB-SubCell"/>
</dbReference>
<comment type="function">
    <text evidence="13">Involved in the heme biosynthesis. Catalyzes the anaerobic oxidative decarboxylation of propionate groups of rings A and B of coproporphyrinogen III to yield the vinyl groups in protoporphyrinogen IX.</text>
</comment>
<dbReference type="InterPro" id="IPR023404">
    <property type="entry name" value="rSAM_horseshoe"/>
</dbReference>
<comment type="pathway">
    <text evidence="2 15">Porphyrin-containing compound metabolism; protoporphyrin-IX biosynthesis; protoporphyrinogen-IX from coproporphyrinogen-III (AdoMet route): step 1/1.</text>
</comment>
<dbReference type="RefSeq" id="WP_163961642.1">
    <property type="nucleotide sequence ID" value="NZ_JAAGNX010000001.1"/>
</dbReference>
<comment type="subunit">
    <text evidence="4">Monomer.</text>
</comment>